<feature type="transmembrane region" description="Helical" evidence="5">
    <location>
        <begin position="169"/>
        <end position="186"/>
    </location>
</feature>
<keyword evidence="3 5" id="KW-1133">Transmembrane helix</keyword>
<dbReference type="KEGG" id="ima:PO878_13025"/>
<reference evidence="6" key="1">
    <citation type="submission" date="2023-01" db="EMBL/GenBank/DDBJ databases">
        <title>The diversity of Class Acidimicrobiia in South China Sea sediment environments and the proposal of Iamia marina sp. nov., a novel species of the genus Iamia.</title>
        <authorList>
            <person name="He Y."/>
            <person name="Tian X."/>
        </authorList>
    </citation>
    <scope>NUCLEOTIDE SEQUENCE</scope>
    <source>
        <strain evidence="6">DSM 19957</strain>
    </source>
</reference>
<feature type="transmembrane region" description="Helical" evidence="5">
    <location>
        <begin position="143"/>
        <end position="163"/>
    </location>
</feature>
<dbReference type="InterPro" id="IPR044878">
    <property type="entry name" value="UbiA_sf"/>
</dbReference>
<evidence type="ECO:0000256" key="2">
    <source>
        <dbReference type="ARBA" id="ARBA00022692"/>
    </source>
</evidence>
<dbReference type="CDD" id="cd13963">
    <property type="entry name" value="PT_UbiA_2"/>
    <property type="match status" value="1"/>
</dbReference>
<dbReference type="NCBIfam" id="NF008978">
    <property type="entry name" value="PRK12324.1-4"/>
    <property type="match status" value="1"/>
</dbReference>
<dbReference type="InterPro" id="IPR000537">
    <property type="entry name" value="UbiA_prenyltransferase"/>
</dbReference>
<dbReference type="Proteomes" id="UP001216390">
    <property type="component" value="Chromosome"/>
</dbReference>
<feature type="transmembrane region" description="Helical" evidence="5">
    <location>
        <begin position="48"/>
        <end position="69"/>
    </location>
</feature>
<proteinExistence type="predicted"/>
<dbReference type="GO" id="GO:0016757">
    <property type="term" value="F:glycosyltransferase activity"/>
    <property type="evidence" value="ECO:0007669"/>
    <property type="project" value="UniProtKB-KW"/>
</dbReference>
<accession>A0AAE9Y6R9</accession>
<feature type="transmembrane region" description="Helical" evidence="5">
    <location>
        <begin position="90"/>
        <end position="113"/>
    </location>
</feature>
<comment type="subcellular location">
    <subcellularLocation>
        <location evidence="1">Membrane</location>
        <topology evidence="1">Multi-pass membrane protein</topology>
    </subcellularLocation>
</comment>
<feature type="transmembrane region" description="Helical" evidence="5">
    <location>
        <begin position="119"/>
        <end position="138"/>
    </location>
</feature>
<name>A0AAE9Y6R9_9ACTN</name>
<gene>
    <name evidence="6" type="ORF">PO878_13025</name>
</gene>
<evidence type="ECO:0000256" key="4">
    <source>
        <dbReference type="ARBA" id="ARBA00023136"/>
    </source>
</evidence>
<feature type="transmembrane region" description="Helical" evidence="5">
    <location>
        <begin position="214"/>
        <end position="235"/>
    </location>
</feature>
<dbReference type="EC" id="2.4.2.45" evidence="6"/>
<evidence type="ECO:0000313" key="6">
    <source>
        <dbReference type="EMBL" id="WCO65418.1"/>
    </source>
</evidence>
<dbReference type="Gene3D" id="1.10.357.140">
    <property type="entry name" value="UbiA prenyltransferase"/>
    <property type="match status" value="1"/>
</dbReference>
<dbReference type="EMBL" id="CP116942">
    <property type="protein sequence ID" value="WCO65418.1"/>
    <property type="molecule type" value="Genomic_DNA"/>
</dbReference>
<evidence type="ECO:0000256" key="3">
    <source>
        <dbReference type="ARBA" id="ARBA00022989"/>
    </source>
</evidence>
<evidence type="ECO:0000313" key="7">
    <source>
        <dbReference type="Proteomes" id="UP001216390"/>
    </source>
</evidence>
<keyword evidence="6" id="KW-0328">Glycosyltransferase</keyword>
<dbReference type="AlphaFoldDB" id="A0AAE9Y6R9"/>
<dbReference type="Pfam" id="PF01040">
    <property type="entry name" value="UbiA"/>
    <property type="match status" value="1"/>
</dbReference>
<feature type="transmembrane region" description="Helical" evidence="5">
    <location>
        <begin position="283"/>
        <end position="301"/>
    </location>
</feature>
<keyword evidence="4 5" id="KW-0472">Membrane</keyword>
<keyword evidence="7" id="KW-1185">Reference proteome</keyword>
<protein>
    <submittedName>
        <fullName evidence="6">Decaprenyl-phosphate phosphoribosyltransferase</fullName>
        <ecNumber evidence="6">2.4.2.45</ecNumber>
    </submittedName>
</protein>
<evidence type="ECO:0000256" key="1">
    <source>
        <dbReference type="ARBA" id="ARBA00004141"/>
    </source>
</evidence>
<evidence type="ECO:0000256" key="5">
    <source>
        <dbReference type="SAM" id="Phobius"/>
    </source>
</evidence>
<keyword evidence="6" id="KW-0808">Transferase</keyword>
<dbReference type="GO" id="GO:0016765">
    <property type="term" value="F:transferase activity, transferring alkyl or aryl (other than methyl) groups"/>
    <property type="evidence" value="ECO:0007669"/>
    <property type="project" value="InterPro"/>
</dbReference>
<dbReference type="GO" id="GO:0016020">
    <property type="term" value="C:membrane"/>
    <property type="evidence" value="ECO:0007669"/>
    <property type="project" value="UniProtKB-SubCell"/>
</dbReference>
<organism evidence="6 7">
    <name type="scientific">Iamia majanohamensis</name>
    <dbReference type="NCBI Taxonomy" id="467976"/>
    <lineage>
        <taxon>Bacteria</taxon>
        <taxon>Bacillati</taxon>
        <taxon>Actinomycetota</taxon>
        <taxon>Acidimicrobiia</taxon>
        <taxon>Acidimicrobiales</taxon>
        <taxon>Iamiaceae</taxon>
        <taxon>Iamia</taxon>
    </lineage>
</organism>
<dbReference type="RefSeq" id="WP_272734943.1">
    <property type="nucleotide sequence ID" value="NZ_CP116942.1"/>
</dbReference>
<keyword evidence="2 5" id="KW-0812">Transmembrane</keyword>
<sequence length="302" mass="31616">MTDGVAAAPTRRSLPVALLVACRPKQWVKNLLVFAAPGAAGVLGEADALVATVAAFVAFCLAASATYLLNDSSDAEADRRHATKRFRPIAMGELPVPLALGVAAAMAVAAVVIGLAVRWPLALVVVAYMALTTTYSAVLKHIVLVDVVALASGFVLRAVAGGVAADVPISNWFFIVTSFGSLFMAVGKRHAEVVTMGADAGSTRRVLDGYTPGFLAYLRSVSSGVVLVAYCLWAFERADLLDVSVPWYQMSIVPFTTAVLRYAQLLEAGEGGAPEELVLRDHMLLGATLLWGVLFGLGVLAA</sequence>